<dbReference type="KEGG" id="gcr:GcLGCM259_0739"/>
<dbReference type="GO" id="GO:0003723">
    <property type="term" value="F:RNA binding"/>
    <property type="evidence" value="ECO:0007669"/>
    <property type="project" value="UniProtKB-KW"/>
</dbReference>
<evidence type="ECO:0000313" key="3">
    <source>
        <dbReference type="Proteomes" id="UP000307000"/>
    </source>
</evidence>
<dbReference type="Proteomes" id="UP000307000">
    <property type="component" value="Chromosome"/>
</dbReference>
<proteinExistence type="predicted"/>
<keyword evidence="1" id="KW-0694">RNA-binding</keyword>
<dbReference type="EMBL" id="CP034412">
    <property type="protein sequence ID" value="QCY46498.1"/>
    <property type="molecule type" value="Genomic_DNA"/>
</dbReference>
<dbReference type="AlphaFoldDB" id="A0A5B7WR52"/>
<dbReference type="PROSITE" id="PS50889">
    <property type="entry name" value="S4"/>
    <property type="match status" value="1"/>
</dbReference>
<gene>
    <name evidence="2" type="ORF">GcLGCM259_0739</name>
</gene>
<name>A0A5B7WR52_9MICC</name>
<dbReference type="RefSeq" id="WP_138175232.1">
    <property type="nucleotide sequence ID" value="NZ_BAAAGL010000004.1"/>
</dbReference>
<sequence>MSSEEIFPIQIRDESIRLGQLLKLANLAEDGLDAKELIAEGLVTVDGQVETRRGAQLRGGETVCVHGQCVQVQRAG</sequence>
<evidence type="ECO:0000256" key="1">
    <source>
        <dbReference type="PROSITE-ProRule" id="PRU00182"/>
    </source>
</evidence>
<evidence type="ECO:0000313" key="2">
    <source>
        <dbReference type="EMBL" id="QCY46498.1"/>
    </source>
</evidence>
<keyword evidence="3" id="KW-1185">Reference proteome</keyword>
<organism evidence="2 3">
    <name type="scientific">Glutamicibacter creatinolyticus</name>
    <dbReference type="NCBI Taxonomy" id="162496"/>
    <lineage>
        <taxon>Bacteria</taxon>
        <taxon>Bacillati</taxon>
        <taxon>Actinomycetota</taxon>
        <taxon>Actinomycetes</taxon>
        <taxon>Micrococcales</taxon>
        <taxon>Micrococcaceae</taxon>
        <taxon>Glutamicibacter</taxon>
    </lineage>
</organism>
<dbReference type="CDD" id="cd00165">
    <property type="entry name" value="S4"/>
    <property type="match status" value="1"/>
</dbReference>
<accession>A0A5B7WR52</accession>
<reference evidence="2 3" key="1">
    <citation type="submission" date="2018-12" db="EMBL/GenBank/DDBJ databases">
        <title>Complete Genome Sequence of Glutamicibacter creatinolyticus strain LGCM259,isolated from an abscess of a 12-year-old mare in Italy.</title>
        <authorList>
            <person name="Santos R.G."/>
            <person name="Silva A.L."/>
            <person name="Seyffert N."/>
            <person name="Castro T.L.P."/>
            <person name="Attili A.R."/>
            <person name="Rifici C."/>
            <person name="Mazzullo G."/>
            <person name="Brenig B."/>
            <person name="Venanzi F."/>
            <person name="Azevedo V."/>
        </authorList>
    </citation>
    <scope>NUCLEOTIDE SEQUENCE [LARGE SCALE GENOMIC DNA]</scope>
    <source>
        <strain evidence="2 3">LGCM 259</strain>
    </source>
</reference>
<dbReference type="InterPro" id="IPR036986">
    <property type="entry name" value="S4_RNA-bd_sf"/>
</dbReference>
<protein>
    <submittedName>
        <fullName evidence="2">RNA-binding protein</fullName>
    </submittedName>
</protein>
<dbReference type="Pfam" id="PF13275">
    <property type="entry name" value="S4_2"/>
    <property type="match status" value="1"/>
</dbReference>
<dbReference type="Gene3D" id="3.10.290.10">
    <property type="entry name" value="RNA-binding S4 domain"/>
    <property type="match status" value="1"/>
</dbReference>
<dbReference type="SUPFAM" id="SSF55174">
    <property type="entry name" value="Alpha-L RNA-binding motif"/>
    <property type="match status" value="1"/>
</dbReference>